<sequence>MSAMDLSALKNLNLDTGSIFLLAITICAFLIPVVVILPPVGLQKSDALLQTHTKAGVEGAKSNLKNQFSAEHAPVNGKPSKVHSLVIYPVKSCKGIELTRSKVLPSGLQYDRLFMFAQLKSPFPVAVDSTDEEKSKHKWEFVTQRQFARLANVTVDLWLPDEMKLRKQSMRSTEAFLILRFPWKEDGWRGLWATISAKLGRGRAAEPEIEVLLPVDFPSAEEIKEKGHTFEDVKIWKETINALNMQNELPEELSRYLGVSNKLALFRVDPEQLREVYRCAPTEEEAGYQPKTGFQDAYPLHLMNLSSVQEFSSEVPKDDDLKELDVLRFRPNIILSGAQAYDEETWKQIRLKPGTSKLYNDASFHVSCRTVRCKMPNVDPETGVRHAKEPDRSLRAKRAVDEGAPLSGCLGMQLTPLFDPSLGEDREAWVAVGMTVEVEGRGEHLYIKQ</sequence>
<evidence type="ECO:0000313" key="1">
    <source>
        <dbReference type="EMBL" id="KAI6091332.1"/>
    </source>
</evidence>
<comment type="caution">
    <text evidence="1">The sequence shown here is derived from an EMBL/GenBank/DDBJ whole genome shotgun (WGS) entry which is preliminary data.</text>
</comment>
<name>A0ACC0DG56_9PEZI</name>
<gene>
    <name evidence="1" type="ORF">F4821DRAFT_199989</name>
</gene>
<keyword evidence="2" id="KW-1185">Reference proteome</keyword>
<protein>
    <submittedName>
        <fullName evidence="1">Uncharacterized protein</fullName>
    </submittedName>
</protein>
<dbReference type="EMBL" id="MU394287">
    <property type="protein sequence ID" value="KAI6091332.1"/>
    <property type="molecule type" value="Genomic_DNA"/>
</dbReference>
<organism evidence="1 2">
    <name type="scientific">Hypoxylon rubiginosum</name>
    <dbReference type="NCBI Taxonomy" id="110542"/>
    <lineage>
        <taxon>Eukaryota</taxon>
        <taxon>Fungi</taxon>
        <taxon>Dikarya</taxon>
        <taxon>Ascomycota</taxon>
        <taxon>Pezizomycotina</taxon>
        <taxon>Sordariomycetes</taxon>
        <taxon>Xylariomycetidae</taxon>
        <taxon>Xylariales</taxon>
        <taxon>Hypoxylaceae</taxon>
        <taxon>Hypoxylon</taxon>
    </lineage>
</organism>
<reference evidence="1 2" key="1">
    <citation type="journal article" date="2022" name="New Phytol.">
        <title>Ecological generalism drives hyperdiversity of secondary metabolite gene clusters in xylarialean endophytes.</title>
        <authorList>
            <person name="Franco M.E.E."/>
            <person name="Wisecaver J.H."/>
            <person name="Arnold A.E."/>
            <person name="Ju Y.M."/>
            <person name="Slot J.C."/>
            <person name="Ahrendt S."/>
            <person name="Moore L.P."/>
            <person name="Eastman K.E."/>
            <person name="Scott K."/>
            <person name="Konkel Z."/>
            <person name="Mondo S.J."/>
            <person name="Kuo A."/>
            <person name="Hayes R.D."/>
            <person name="Haridas S."/>
            <person name="Andreopoulos B."/>
            <person name="Riley R."/>
            <person name="LaButti K."/>
            <person name="Pangilinan J."/>
            <person name="Lipzen A."/>
            <person name="Amirebrahimi M."/>
            <person name="Yan J."/>
            <person name="Adam C."/>
            <person name="Keymanesh K."/>
            <person name="Ng V."/>
            <person name="Louie K."/>
            <person name="Northen T."/>
            <person name="Drula E."/>
            <person name="Henrissat B."/>
            <person name="Hsieh H.M."/>
            <person name="Youens-Clark K."/>
            <person name="Lutzoni F."/>
            <person name="Miadlikowska J."/>
            <person name="Eastwood D.C."/>
            <person name="Hamelin R.C."/>
            <person name="Grigoriev I.V."/>
            <person name="U'Ren J.M."/>
        </authorList>
    </citation>
    <scope>NUCLEOTIDE SEQUENCE [LARGE SCALE GENOMIC DNA]</scope>
    <source>
        <strain evidence="1 2">ER1909</strain>
    </source>
</reference>
<proteinExistence type="predicted"/>
<evidence type="ECO:0000313" key="2">
    <source>
        <dbReference type="Proteomes" id="UP001497680"/>
    </source>
</evidence>
<accession>A0ACC0DG56</accession>
<dbReference type="Proteomes" id="UP001497680">
    <property type="component" value="Unassembled WGS sequence"/>
</dbReference>